<dbReference type="GO" id="GO:0045892">
    <property type="term" value="P:negative regulation of DNA-templated transcription"/>
    <property type="evidence" value="ECO:0007669"/>
    <property type="project" value="UniProtKB-UniRule"/>
</dbReference>
<dbReference type="PANTHER" id="PTHR44846">
    <property type="entry name" value="MANNOSYL-D-GLYCERATE TRANSPORT/METABOLISM SYSTEM REPRESSOR MNGR-RELATED"/>
    <property type="match status" value="1"/>
</dbReference>
<dbReference type="InterPro" id="IPR036388">
    <property type="entry name" value="WH-like_DNA-bd_sf"/>
</dbReference>
<evidence type="ECO:0000313" key="7">
    <source>
        <dbReference type="Proteomes" id="UP000255207"/>
    </source>
</evidence>
<keyword evidence="3" id="KW-0804">Transcription</keyword>
<name>A0A370L982_9HYPH</name>
<dbReference type="CDD" id="cd07377">
    <property type="entry name" value="WHTH_GntR"/>
    <property type="match status" value="1"/>
</dbReference>
<keyword evidence="2" id="KW-0238">DNA-binding</keyword>
<dbReference type="RefSeq" id="WP_114828709.1">
    <property type="nucleotide sequence ID" value="NZ_QQTO01000001.1"/>
</dbReference>
<organism evidence="6 7">
    <name type="scientific">Bosea caraganae</name>
    <dbReference type="NCBI Taxonomy" id="2763117"/>
    <lineage>
        <taxon>Bacteria</taxon>
        <taxon>Pseudomonadati</taxon>
        <taxon>Pseudomonadota</taxon>
        <taxon>Alphaproteobacteria</taxon>
        <taxon>Hyphomicrobiales</taxon>
        <taxon>Boseaceae</taxon>
        <taxon>Bosea</taxon>
    </lineage>
</organism>
<dbReference type="OrthoDB" id="9808698at2"/>
<evidence type="ECO:0000256" key="1">
    <source>
        <dbReference type="ARBA" id="ARBA00023015"/>
    </source>
</evidence>
<dbReference type="InterPro" id="IPR000524">
    <property type="entry name" value="Tscrpt_reg_HTH_GntR"/>
</dbReference>
<gene>
    <name evidence="6" type="primary">hutC</name>
    <name evidence="6" type="ORF">DWE98_08225</name>
</gene>
<dbReference type="EMBL" id="QQTP01000003">
    <property type="protein sequence ID" value="RDJ26827.1"/>
    <property type="molecule type" value="Genomic_DNA"/>
</dbReference>
<dbReference type="SUPFAM" id="SSF46785">
    <property type="entry name" value="Winged helix' DNA-binding domain"/>
    <property type="match status" value="1"/>
</dbReference>
<dbReference type="InterPro" id="IPR011663">
    <property type="entry name" value="UTRA"/>
</dbReference>
<feature type="domain" description="HTH gntR-type" evidence="5">
    <location>
        <begin position="9"/>
        <end position="77"/>
    </location>
</feature>
<dbReference type="SMART" id="SM00345">
    <property type="entry name" value="HTH_GNTR"/>
    <property type="match status" value="1"/>
</dbReference>
<dbReference type="SMART" id="SM00866">
    <property type="entry name" value="UTRA"/>
    <property type="match status" value="1"/>
</dbReference>
<comment type="caution">
    <text evidence="6">The sequence shown here is derived from an EMBL/GenBank/DDBJ whole genome shotgun (WGS) entry which is preliminary data.</text>
</comment>
<accession>A0A370L982</accession>
<proteinExistence type="predicted"/>
<dbReference type="GO" id="GO:0006547">
    <property type="term" value="P:L-histidine metabolic process"/>
    <property type="evidence" value="ECO:0007669"/>
    <property type="project" value="UniProtKB-UniRule"/>
</dbReference>
<keyword evidence="7" id="KW-1185">Reference proteome</keyword>
<evidence type="ECO:0000256" key="4">
    <source>
        <dbReference type="NCBIfam" id="TIGR02018"/>
    </source>
</evidence>
<sequence length="260" mass="28320">MAAARTASKSLHERILTELRHQILSGAWPPGHRIPYELDLSAQYGCSRMTMNKVLTELVTAGLIERRRHAGSFVRQPKSQSAILEVKDVESEVSELGVPHGYELLARHKRRSTAADRKALGLTEAAPVLEVICRHFAASRPFCLEQRLINLVAVPEAAEQSFSVMAPGSWLVTRVPWTEAEHRVRAAGADPEAATALEITEGAACLVVERQTWNAANPVTFARLTYPSGAHELVAHFKPARMKGEAVTRPTDAALPAAAG</sequence>
<dbReference type="AlphaFoldDB" id="A0A370L982"/>
<dbReference type="Gene3D" id="3.40.1410.10">
    <property type="entry name" value="Chorismate lyase-like"/>
    <property type="match status" value="1"/>
</dbReference>
<evidence type="ECO:0000313" key="6">
    <source>
        <dbReference type="EMBL" id="RDJ26827.1"/>
    </source>
</evidence>
<dbReference type="Pfam" id="PF00392">
    <property type="entry name" value="GntR"/>
    <property type="match status" value="1"/>
</dbReference>
<dbReference type="Proteomes" id="UP000255207">
    <property type="component" value="Unassembled WGS sequence"/>
</dbReference>
<dbReference type="InterPro" id="IPR036390">
    <property type="entry name" value="WH_DNA-bd_sf"/>
</dbReference>
<evidence type="ECO:0000259" key="5">
    <source>
        <dbReference type="PROSITE" id="PS50949"/>
    </source>
</evidence>
<dbReference type="NCBIfam" id="TIGR02018">
    <property type="entry name" value="his_ut_repres"/>
    <property type="match status" value="1"/>
</dbReference>
<keyword evidence="1" id="KW-0805">Transcription regulation</keyword>
<dbReference type="InterPro" id="IPR050679">
    <property type="entry name" value="Bact_HTH_transcr_reg"/>
</dbReference>
<dbReference type="SUPFAM" id="SSF64288">
    <property type="entry name" value="Chorismate lyase-like"/>
    <property type="match status" value="1"/>
</dbReference>
<dbReference type="Gene3D" id="1.10.10.10">
    <property type="entry name" value="Winged helix-like DNA-binding domain superfamily/Winged helix DNA-binding domain"/>
    <property type="match status" value="1"/>
</dbReference>
<protein>
    <recommendedName>
        <fullName evidence="4">Histidine utilization repressor</fullName>
    </recommendedName>
</protein>
<dbReference type="InterPro" id="IPR010248">
    <property type="entry name" value="His_ut_repres"/>
</dbReference>
<dbReference type="PROSITE" id="PS50949">
    <property type="entry name" value="HTH_GNTR"/>
    <property type="match status" value="1"/>
</dbReference>
<dbReference type="PANTHER" id="PTHR44846:SF16">
    <property type="entry name" value="TRANSCRIPTIONAL REGULATOR PHNF-RELATED"/>
    <property type="match status" value="1"/>
</dbReference>
<evidence type="ECO:0000256" key="2">
    <source>
        <dbReference type="ARBA" id="ARBA00023125"/>
    </source>
</evidence>
<dbReference type="InterPro" id="IPR028978">
    <property type="entry name" value="Chorismate_lyase_/UTRA_dom_sf"/>
</dbReference>
<reference evidence="7" key="1">
    <citation type="submission" date="2018-07" db="EMBL/GenBank/DDBJ databases">
        <authorList>
            <person name="Safronova V.I."/>
            <person name="Chirak E.R."/>
            <person name="Sazanova A.L."/>
        </authorList>
    </citation>
    <scope>NUCLEOTIDE SEQUENCE [LARGE SCALE GENOMIC DNA]</scope>
    <source>
        <strain evidence="7">RCAM04685</strain>
    </source>
</reference>
<evidence type="ECO:0000256" key="3">
    <source>
        <dbReference type="ARBA" id="ARBA00023163"/>
    </source>
</evidence>
<dbReference type="Pfam" id="PF07702">
    <property type="entry name" value="UTRA"/>
    <property type="match status" value="1"/>
</dbReference>
<dbReference type="GO" id="GO:0003677">
    <property type="term" value="F:DNA binding"/>
    <property type="evidence" value="ECO:0007669"/>
    <property type="project" value="UniProtKB-UniRule"/>
</dbReference>
<dbReference type="PRINTS" id="PR00035">
    <property type="entry name" value="HTHGNTR"/>
</dbReference>
<dbReference type="GO" id="GO:0003700">
    <property type="term" value="F:DNA-binding transcription factor activity"/>
    <property type="evidence" value="ECO:0007669"/>
    <property type="project" value="UniProtKB-UniRule"/>
</dbReference>